<dbReference type="Pfam" id="PF01571">
    <property type="entry name" value="GCV_T"/>
    <property type="match status" value="1"/>
</dbReference>
<evidence type="ECO:0000259" key="8">
    <source>
        <dbReference type="Pfam" id="PF01571"/>
    </source>
</evidence>
<reference evidence="10" key="1">
    <citation type="submission" date="2017-02" db="EMBL/GenBank/DDBJ databases">
        <authorList>
            <person name="Regsiter A."/>
            <person name="William W."/>
        </authorList>
    </citation>
    <scope>NUCLEOTIDE SEQUENCE</scope>
    <source>
        <strain evidence="10">BdmA 4</strain>
    </source>
</reference>
<evidence type="ECO:0000256" key="1">
    <source>
        <dbReference type="ARBA" id="ARBA00008609"/>
    </source>
</evidence>
<organism evidence="10">
    <name type="scientific">uncultured spirochete</name>
    <dbReference type="NCBI Taxonomy" id="156406"/>
    <lineage>
        <taxon>Bacteria</taxon>
        <taxon>Pseudomonadati</taxon>
        <taxon>Spirochaetota</taxon>
        <taxon>Spirochaetia</taxon>
        <taxon>Spirochaetales</taxon>
        <taxon>environmental samples</taxon>
    </lineage>
</organism>
<gene>
    <name evidence="10" type="primary">gcvT</name>
    <name evidence="10" type="ORF">SPIRO4BDMA_80035</name>
</gene>
<dbReference type="SUPFAM" id="SSF101790">
    <property type="entry name" value="Aminomethyltransferase beta-barrel domain"/>
    <property type="match status" value="1"/>
</dbReference>
<evidence type="ECO:0000259" key="9">
    <source>
        <dbReference type="Pfam" id="PF08669"/>
    </source>
</evidence>
<accession>A0A3P3XUH3</accession>
<dbReference type="InterPro" id="IPR028896">
    <property type="entry name" value="GcvT/YgfZ/DmdA"/>
</dbReference>
<dbReference type="GO" id="GO:0008168">
    <property type="term" value="F:methyltransferase activity"/>
    <property type="evidence" value="ECO:0007669"/>
    <property type="project" value="UniProtKB-KW"/>
</dbReference>
<dbReference type="InterPro" id="IPR013977">
    <property type="entry name" value="GcvT_C"/>
</dbReference>
<evidence type="ECO:0000256" key="4">
    <source>
        <dbReference type="ARBA" id="ARBA00022679"/>
    </source>
</evidence>
<dbReference type="GO" id="GO:0005829">
    <property type="term" value="C:cytosol"/>
    <property type="evidence" value="ECO:0007669"/>
    <property type="project" value="TreeGrafter"/>
</dbReference>
<feature type="domain" description="GCVT N-terminal" evidence="8">
    <location>
        <begin position="10"/>
        <end position="267"/>
    </location>
</feature>
<dbReference type="Pfam" id="PF08669">
    <property type="entry name" value="GCV_T_C"/>
    <property type="match status" value="1"/>
</dbReference>
<dbReference type="NCBIfam" id="TIGR00528">
    <property type="entry name" value="gcvT"/>
    <property type="match status" value="1"/>
</dbReference>
<name>A0A3P3XUH3_9SPIR</name>
<dbReference type="EC" id="2.1.2.10" evidence="2"/>
<dbReference type="GO" id="GO:0008483">
    <property type="term" value="F:transaminase activity"/>
    <property type="evidence" value="ECO:0007669"/>
    <property type="project" value="UniProtKB-KW"/>
</dbReference>
<evidence type="ECO:0000256" key="6">
    <source>
        <dbReference type="ARBA" id="ARBA00047665"/>
    </source>
</evidence>
<dbReference type="GO" id="GO:0032259">
    <property type="term" value="P:methylation"/>
    <property type="evidence" value="ECO:0007669"/>
    <property type="project" value="UniProtKB-KW"/>
</dbReference>
<evidence type="ECO:0000256" key="3">
    <source>
        <dbReference type="ARBA" id="ARBA00022576"/>
    </source>
</evidence>
<dbReference type="GO" id="GO:0004047">
    <property type="term" value="F:aminomethyltransferase activity"/>
    <property type="evidence" value="ECO:0007669"/>
    <property type="project" value="UniProtKB-EC"/>
</dbReference>
<feature type="binding site" evidence="7">
    <location>
        <position position="198"/>
    </location>
    <ligand>
        <name>substrate</name>
    </ligand>
</feature>
<comment type="similarity">
    <text evidence="1">Belongs to the GcvT family.</text>
</comment>
<keyword evidence="4 10" id="KW-0808">Transferase</keyword>
<feature type="domain" description="Aminomethyltransferase C-terminal" evidence="9">
    <location>
        <begin position="285"/>
        <end position="362"/>
    </location>
</feature>
<dbReference type="Gene3D" id="3.30.1360.120">
    <property type="entry name" value="Probable tRNA modification gtpase trme, domain 1"/>
    <property type="match status" value="1"/>
</dbReference>
<dbReference type="EMBL" id="FWDO01000008">
    <property type="protein sequence ID" value="SLM19928.1"/>
    <property type="molecule type" value="Genomic_DNA"/>
</dbReference>
<dbReference type="SUPFAM" id="SSF103025">
    <property type="entry name" value="Folate-binding domain"/>
    <property type="match status" value="1"/>
</dbReference>
<protein>
    <recommendedName>
        <fullName evidence="2">aminomethyltransferase</fullName>
        <ecNumber evidence="2">2.1.2.10</ecNumber>
    </recommendedName>
    <alternativeName>
        <fullName evidence="5">Glycine cleavage system T protein</fullName>
    </alternativeName>
</protein>
<dbReference type="InterPro" id="IPR029043">
    <property type="entry name" value="GcvT/YgfZ_C"/>
</dbReference>
<dbReference type="PANTHER" id="PTHR43757">
    <property type="entry name" value="AMINOMETHYLTRANSFERASE"/>
    <property type="match status" value="1"/>
</dbReference>
<evidence type="ECO:0000313" key="10">
    <source>
        <dbReference type="EMBL" id="SLM19928.1"/>
    </source>
</evidence>
<proteinExistence type="inferred from homology"/>
<evidence type="ECO:0000256" key="2">
    <source>
        <dbReference type="ARBA" id="ARBA00012616"/>
    </source>
</evidence>
<comment type="catalytic activity">
    <reaction evidence="6">
        <text>N(6)-[(R)-S(8)-aminomethyldihydrolipoyl]-L-lysyl-[protein] + (6S)-5,6,7,8-tetrahydrofolate = N(6)-[(R)-dihydrolipoyl]-L-lysyl-[protein] + (6R)-5,10-methylene-5,6,7,8-tetrahydrofolate + NH4(+)</text>
        <dbReference type="Rhea" id="RHEA:16945"/>
        <dbReference type="Rhea" id="RHEA-COMP:10475"/>
        <dbReference type="Rhea" id="RHEA-COMP:10492"/>
        <dbReference type="ChEBI" id="CHEBI:15636"/>
        <dbReference type="ChEBI" id="CHEBI:28938"/>
        <dbReference type="ChEBI" id="CHEBI:57453"/>
        <dbReference type="ChEBI" id="CHEBI:83100"/>
        <dbReference type="ChEBI" id="CHEBI:83143"/>
        <dbReference type="EC" id="2.1.2.10"/>
    </reaction>
</comment>
<keyword evidence="3" id="KW-0032">Aminotransferase</keyword>
<dbReference type="GO" id="GO:0005960">
    <property type="term" value="C:glycine cleavage complex"/>
    <property type="evidence" value="ECO:0007669"/>
    <property type="project" value="InterPro"/>
</dbReference>
<dbReference type="NCBIfam" id="NF001567">
    <property type="entry name" value="PRK00389.1"/>
    <property type="match status" value="1"/>
</dbReference>
<sequence>MEEPTNITALHDWHVSHGAKMAAFAGYDMPINYSTGAVGEHHLTRRSVGLFDIDHMGQIEITGQGADDFVARMITAKVSDLIPPMARYSLLLDEKGGVIDDLFVYRLPDSWWIVVNASNRAADLEWFKTHAPSGVKVTDRSDDTYMIAVQGPRAIELIDKVADSPVSSIQRFCWGNIAIDGIPTLFGRTGYTGEDGGELFFPAEKALRLWEFLLQRGEALGIETKPIGLAARDSLRFEAGMPLHGHEISIEINPIEAGFKWACDFEKEFVGKEALLAIIEEGVSRKLVGIEVFGGVPREGYEVCSPDGGSIGHCVAGMFCPTVKKYAANAFVAPDFAKAGTNVSVIIRGQPRAAVVIKRPLYIPAYRR</sequence>
<dbReference type="AlphaFoldDB" id="A0A3P3XUH3"/>
<keyword evidence="10" id="KW-0489">Methyltransferase</keyword>
<dbReference type="InterPro" id="IPR006222">
    <property type="entry name" value="GCVT_N"/>
</dbReference>
<dbReference type="InterPro" id="IPR027266">
    <property type="entry name" value="TrmE/GcvT-like"/>
</dbReference>
<evidence type="ECO:0000256" key="5">
    <source>
        <dbReference type="ARBA" id="ARBA00031395"/>
    </source>
</evidence>
<evidence type="ECO:0000256" key="7">
    <source>
        <dbReference type="PIRSR" id="PIRSR006487-1"/>
    </source>
</evidence>
<dbReference type="PANTHER" id="PTHR43757:SF2">
    <property type="entry name" value="AMINOMETHYLTRANSFERASE, MITOCHONDRIAL"/>
    <property type="match status" value="1"/>
</dbReference>
<dbReference type="InterPro" id="IPR006223">
    <property type="entry name" value="GcvT"/>
</dbReference>
<dbReference type="PIRSF" id="PIRSF006487">
    <property type="entry name" value="GcvT"/>
    <property type="match status" value="1"/>
</dbReference>
<dbReference type="GO" id="GO:0006546">
    <property type="term" value="P:glycine catabolic process"/>
    <property type="evidence" value="ECO:0007669"/>
    <property type="project" value="InterPro"/>
</dbReference>